<name>A0A9R1VKY5_LACSA</name>
<evidence type="ECO:0000313" key="2">
    <source>
        <dbReference type="Proteomes" id="UP000235145"/>
    </source>
</evidence>
<evidence type="ECO:0000313" key="1">
    <source>
        <dbReference type="EMBL" id="KAJ0207928.1"/>
    </source>
</evidence>
<keyword evidence="2" id="KW-1185">Reference proteome</keyword>
<dbReference type="PANTHER" id="PTHR11773:SF12">
    <property type="entry name" value="GLYCINE CLEAVAGE SYSTEM P PROTEIN"/>
    <property type="match status" value="1"/>
</dbReference>
<dbReference type="GO" id="GO:0006546">
    <property type="term" value="P:glycine catabolic process"/>
    <property type="evidence" value="ECO:0007669"/>
    <property type="project" value="InterPro"/>
</dbReference>
<reference evidence="1 2" key="1">
    <citation type="journal article" date="2017" name="Nat. Commun.">
        <title>Genome assembly with in vitro proximity ligation data and whole-genome triplication in lettuce.</title>
        <authorList>
            <person name="Reyes-Chin-Wo S."/>
            <person name="Wang Z."/>
            <person name="Yang X."/>
            <person name="Kozik A."/>
            <person name="Arikit S."/>
            <person name="Song C."/>
            <person name="Xia L."/>
            <person name="Froenicke L."/>
            <person name="Lavelle D.O."/>
            <person name="Truco M.J."/>
            <person name="Xia R."/>
            <person name="Zhu S."/>
            <person name="Xu C."/>
            <person name="Xu H."/>
            <person name="Xu X."/>
            <person name="Cox K."/>
            <person name="Korf I."/>
            <person name="Meyers B.C."/>
            <person name="Michelmore R.W."/>
        </authorList>
    </citation>
    <scope>NUCLEOTIDE SEQUENCE [LARGE SCALE GENOMIC DNA]</scope>
    <source>
        <strain evidence="2">cv. Salinas</strain>
        <tissue evidence="1">Seedlings</tissue>
    </source>
</reference>
<dbReference type="Proteomes" id="UP000235145">
    <property type="component" value="Unassembled WGS sequence"/>
</dbReference>
<dbReference type="PANTHER" id="PTHR11773">
    <property type="entry name" value="GLYCINE DEHYDROGENASE, DECARBOXYLATING"/>
    <property type="match status" value="1"/>
</dbReference>
<gene>
    <name evidence="1" type="ORF">LSAT_V11C500256090</name>
</gene>
<dbReference type="InterPro" id="IPR020581">
    <property type="entry name" value="GDC_P"/>
</dbReference>
<accession>A0A9R1VKY5</accession>
<comment type="caution">
    <text evidence="1">The sequence shown here is derived from an EMBL/GenBank/DDBJ whole genome shotgun (WGS) entry which is preliminary data.</text>
</comment>
<dbReference type="AlphaFoldDB" id="A0A9R1VKY5"/>
<protein>
    <submittedName>
        <fullName evidence="1">Uncharacterized protein</fullName>
    </submittedName>
</protein>
<sequence>MAGVGEITAATEVGSHGGGSGCSLGSCTMKLNATTEMMHVTWATFADMHPFAPTQQVQGYQFMSLLCDFDKTFSFYVATYLIKL</sequence>
<dbReference type="GO" id="GO:0004375">
    <property type="term" value="F:glycine dehydrogenase (decarboxylating) activity"/>
    <property type="evidence" value="ECO:0007669"/>
    <property type="project" value="InterPro"/>
</dbReference>
<proteinExistence type="predicted"/>
<dbReference type="EMBL" id="NBSK02000005">
    <property type="protein sequence ID" value="KAJ0207928.1"/>
    <property type="molecule type" value="Genomic_DNA"/>
</dbReference>
<organism evidence="1 2">
    <name type="scientific">Lactuca sativa</name>
    <name type="common">Garden lettuce</name>
    <dbReference type="NCBI Taxonomy" id="4236"/>
    <lineage>
        <taxon>Eukaryota</taxon>
        <taxon>Viridiplantae</taxon>
        <taxon>Streptophyta</taxon>
        <taxon>Embryophyta</taxon>
        <taxon>Tracheophyta</taxon>
        <taxon>Spermatophyta</taxon>
        <taxon>Magnoliopsida</taxon>
        <taxon>eudicotyledons</taxon>
        <taxon>Gunneridae</taxon>
        <taxon>Pentapetalae</taxon>
        <taxon>asterids</taxon>
        <taxon>campanulids</taxon>
        <taxon>Asterales</taxon>
        <taxon>Asteraceae</taxon>
        <taxon>Cichorioideae</taxon>
        <taxon>Cichorieae</taxon>
        <taxon>Lactucinae</taxon>
        <taxon>Lactuca</taxon>
    </lineage>
</organism>